<dbReference type="EMBL" id="CM001403">
    <property type="protein sequence ID" value="EHQ24328.1"/>
    <property type="molecule type" value="Genomic_DNA"/>
</dbReference>
<accession>H1YDY8</accession>
<dbReference type="Proteomes" id="UP000002774">
    <property type="component" value="Chromosome"/>
</dbReference>
<keyword evidence="1" id="KW-0472">Membrane</keyword>
<dbReference type="AlphaFoldDB" id="H1YDY8"/>
<evidence type="ECO:0000256" key="1">
    <source>
        <dbReference type="SAM" id="Phobius"/>
    </source>
</evidence>
<sequence>MWTLNRSGGNKIENMVLPSSAILIFYLMICKFIAGLSIIKLVFSLQFTFYSFKKYKEIIFNVF</sequence>
<gene>
    <name evidence="2" type="ORF">Mucpa_0126</name>
</gene>
<evidence type="ECO:0000313" key="3">
    <source>
        <dbReference type="Proteomes" id="UP000002774"/>
    </source>
</evidence>
<keyword evidence="1" id="KW-0812">Transmembrane</keyword>
<dbReference type="HOGENOM" id="CLU_2880974_0_0_10"/>
<reference evidence="2" key="1">
    <citation type="submission" date="2011-09" db="EMBL/GenBank/DDBJ databases">
        <title>The permanent draft genome of Mucilaginibacter paludis DSM 18603.</title>
        <authorList>
            <consortium name="US DOE Joint Genome Institute (JGI-PGF)"/>
            <person name="Lucas S."/>
            <person name="Han J."/>
            <person name="Lapidus A."/>
            <person name="Bruce D."/>
            <person name="Goodwin L."/>
            <person name="Pitluck S."/>
            <person name="Peters L."/>
            <person name="Kyrpides N."/>
            <person name="Mavromatis K."/>
            <person name="Ivanova N."/>
            <person name="Mikhailova N."/>
            <person name="Held B."/>
            <person name="Detter J.C."/>
            <person name="Tapia R."/>
            <person name="Han C."/>
            <person name="Land M."/>
            <person name="Hauser L."/>
            <person name="Markowitz V."/>
            <person name="Cheng J.-F."/>
            <person name="Hugenholtz P."/>
            <person name="Woyke T."/>
            <person name="Wu D."/>
            <person name="Tindall B."/>
            <person name="Brambilla E."/>
            <person name="Klenk H.-P."/>
            <person name="Eisen J.A."/>
        </authorList>
    </citation>
    <scope>NUCLEOTIDE SEQUENCE [LARGE SCALE GENOMIC DNA]</scope>
    <source>
        <strain evidence="2">DSM 18603</strain>
    </source>
</reference>
<protein>
    <submittedName>
        <fullName evidence="2">Uncharacterized protein</fullName>
    </submittedName>
</protein>
<organism evidence="2 3">
    <name type="scientific">Mucilaginibacter paludis DSM 18603</name>
    <dbReference type="NCBI Taxonomy" id="714943"/>
    <lineage>
        <taxon>Bacteria</taxon>
        <taxon>Pseudomonadati</taxon>
        <taxon>Bacteroidota</taxon>
        <taxon>Sphingobacteriia</taxon>
        <taxon>Sphingobacteriales</taxon>
        <taxon>Sphingobacteriaceae</taxon>
        <taxon>Mucilaginibacter</taxon>
    </lineage>
</organism>
<keyword evidence="1" id="KW-1133">Transmembrane helix</keyword>
<keyword evidence="3" id="KW-1185">Reference proteome</keyword>
<feature type="transmembrane region" description="Helical" evidence="1">
    <location>
        <begin position="20"/>
        <end position="43"/>
    </location>
</feature>
<proteinExistence type="predicted"/>
<name>H1YDY8_9SPHI</name>
<evidence type="ECO:0000313" key="2">
    <source>
        <dbReference type="EMBL" id="EHQ24328.1"/>
    </source>
</evidence>